<dbReference type="Pfam" id="PF07686">
    <property type="entry name" value="V-set"/>
    <property type="match status" value="2"/>
</dbReference>
<protein>
    <recommendedName>
        <fullName evidence="7">Ig-like domain-containing protein</fullName>
    </recommendedName>
</protein>
<evidence type="ECO:0000313" key="8">
    <source>
        <dbReference type="EMBL" id="CAI9160988.1"/>
    </source>
</evidence>
<dbReference type="CDD" id="cd00096">
    <property type="entry name" value="Ig"/>
    <property type="match status" value="1"/>
</dbReference>
<organism evidence="8 9">
    <name type="scientific">Rangifer tarandus platyrhynchus</name>
    <name type="common">Svalbard reindeer</name>
    <dbReference type="NCBI Taxonomy" id="3082113"/>
    <lineage>
        <taxon>Eukaryota</taxon>
        <taxon>Metazoa</taxon>
        <taxon>Chordata</taxon>
        <taxon>Craniata</taxon>
        <taxon>Vertebrata</taxon>
        <taxon>Euteleostomi</taxon>
        <taxon>Mammalia</taxon>
        <taxon>Eutheria</taxon>
        <taxon>Laurasiatheria</taxon>
        <taxon>Artiodactyla</taxon>
        <taxon>Ruminantia</taxon>
        <taxon>Pecora</taxon>
        <taxon>Cervidae</taxon>
        <taxon>Odocoileinae</taxon>
        <taxon>Rangifer</taxon>
    </lineage>
</organism>
<dbReference type="SMART" id="SM00409">
    <property type="entry name" value="IG"/>
    <property type="match status" value="3"/>
</dbReference>
<keyword evidence="2" id="KW-1015">Disulfide bond</keyword>
<evidence type="ECO:0000256" key="1">
    <source>
        <dbReference type="ARBA" id="ARBA00022729"/>
    </source>
</evidence>
<dbReference type="InterPro" id="IPR013783">
    <property type="entry name" value="Ig-like_fold"/>
</dbReference>
<accession>A0ABN8YHE3</accession>
<dbReference type="InterPro" id="IPR007110">
    <property type="entry name" value="Ig-like_dom"/>
</dbReference>
<dbReference type="SUPFAM" id="SSF48726">
    <property type="entry name" value="Immunoglobulin"/>
    <property type="match status" value="3"/>
</dbReference>
<keyword evidence="5" id="KW-1133">Transmembrane helix</keyword>
<feature type="signal peptide" evidence="6">
    <location>
        <begin position="1"/>
        <end position="30"/>
    </location>
</feature>
<dbReference type="InterPro" id="IPR036179">
    <property type="entry name" value="Ig-like_dom_sf"/>
</dbReference>
<keyword evidence="5" id="KW-0812">Transmembrane</keyword>
<evidence type="ECO:0000256" key="3">
    <source>
        <dbReference type="ARBA" id="ARBA00023180"/>
    </source>
</evidence>
<proteinExistence type="predicted"/>
<reference evidence="8" key="1">
    <citation type="submission" date="2023-04" db="EMBL/GenBank/DDBJ databases">
        <authorList>
            <consortium name="ELIXIR-Norway"/>
        </authorList>
    </citation>
    <scope>NUCLEOTIDE SEQUENCE [LARGE SCALE GENOMIC DNA]</scope>
</reference>
<feature type="transmembrane region" description="Helical" evidence="5">
    <location>
        <begin position="333"/>
        <end position="358"/>
    </location>
</feature>
<dbReference type="Proteomes" id="UP001176941">
    <property type="component" value="Chromosome 20"/>
</dbReference>
<evidence type="ECO:0000256" key="4">
    <source>
        <dbReference type="ARBA" id="ARBA00023319"/>
    </source>
</evidence>
<dbReference type="InterPro" id="IPR013106">
    <property type="entry name" value="Ig_V-set"/>
</dbReference>
<feature type="non-terminal residue" evidence="8">
    <location>
        <position position="1"/>
    </location>
</feature>
<evidence type="ECO:0000256" key="2">
    <source>
        <dbReference type="ARBA" id="ARBA00023157"/>
    </source>
</evidence>
<sequence length="605" mass="67186">MDLSRPRCRLWRKLVLVASLLACGITQASSQMYISPDPFTGLKGFQSLLTVNNAPKDVQEYSWHRGANDTEENLIISYNTTSHSQQKGPVYSGRETVSHTGALLIKGSQLNDTGNYTARAAAFSDTQRATGWLEVREFEIPGISVNTSIVLEDVDSVVAICHTNNTDVQWYVAHTLVSSSERTAISPDTKTVIIKRVKNYDSPLQCGVKIVLGTVTQRSELIYLTMAYGPSYVMILSEPGNNNGILPAEISSHVEMVCVFNGAPESKYRCIHSGSLLSFSEKNITLPSLTWDQMGRYRCIVENNLTQLTLHEEVQVQHPRECRRFSQSITMSAFLLDFLMAWSILGYVLLFTLILVGLIRCYSTSLLACGIRQASSQIYIAPDSLIGVERYSSSLAVENAPEDVQEYSWHRGANDTEENLIISYNTTSHSRRDGPMYSGRESVSIRGTLRIWRSQLNDTGNYTVRVDTISDTQRAAGWLEVRELEIPQISVNTTSVVDGEDAVAATCYTNDSHIQWYVNYVPVSGNYRMTISPDNKTLVIRIFGRLDSPLQCGIEILPELIQKSDLVYVTVACECSGVVRVKPGVGLRVFPGRSSKTSRTGESGM</sequence>
<dbReference type="InterPro" id="IPR003599">
    <property type="entry name" value="Ig_sub"/>
</dbReference>
<dbReference type="Gene3D" id="2.60.40.10">
    <property type="entry name" value="Immunoglobulins"/>
    <property type="match status" value="3"/>
</dbReference>
<keyword evidence="3" id="KW-0325">Glycoprotein</keyword>
<dbReference type="PANTHER" id="PTHR44337">
    <property type="entry name" value="CARCINOEMBRYONIC ANTIGEN-RELATED CELL ADHESION MOLECULE 8"/>
    <property type="match status" value="1"/>
</dbReference>
<keyword evidence="4" id="KW-0393">Immunoglobulin domain</keyword>
<feature type="chain" id="PRO_5047008492" description="Ig-like domain-containing protein" evidence="6">
    <location>
        <begin position="31"/>
        <end position="605"/>
    </location>
</feature>
<keyword evidence="1 6" id="KW-0732">Signal</keyword>
<dbReference type="PROSITE" id="PS50835">
    <property type="entry name" value="IG_LIKE"/>
    <property type="match status" value="1"/>
</dbReference>
<feature type="non-terminal residue" evidence="8">
    <location>
        <position position="605"/>
    </location>
</feature>
<dbReference type="InterPro" id="IPR052598">
    <property type="entry name" value="IgSF_CEA-related"/>
</dbReference>
<evidence type="ECO:0000256" key="6">
    <source>
        <dbReference type="SAM" id="SignalP"/>
    </source>
</evidence>
<dbReference type="PANTHER" id="PTHR44337:SF10">
    <property type="entry name" value="CARCINOEMBRYONIC ANTIGEN-RELATED CELL ADHESION MOLECULE 18"/>
    <property type="match status" value="1"/>
</dbReference>
<feature type="domain" description="Ig-like" evidence="7">
    <location>
        <begin position="230"/>
        <end position="315"/>
    </location>
</feature>
<evidence type="ECO:0000313" key="9">
    <source>
        <dbReference type="Proteomes" id="UP001176941"/>
    </source>
</evidence>
<name>A0ABN8YHE3_RANTA</name>
<dbReference type="EMBL" id="OX459956">
    <property type="protein sequence ID" value="CAI9160988.1"/>
    <property type="molecule type" value="Genomic_DNA"/>
</dbReference>
<gene>
    <name evidence="8" type="ORF">MRATA1EN1_LOCUS9950</name>
</gene>
<evidence type="ECO:0000259" key="7">
    <source>
        <dbReference type="PROSITE" id="PS50835"/>
    </source>
</evidence>
<evidence type="ECO:0000256" key="5">
    <source>
        <dbReference type="SAM" id="Phobius"/>
    </source>
</evidence>
<keyword evidence="5" id="KW-0472">Membrane</keyword>
<keyword evidence="9" id="KW-1185">Reference proteome</keyword>